<dbReference type="EMBL" id="JALLAZ020001324">
    <property type="protein sequence ID" value="KAL3776936.1"/>
    <property type="molecule type" value="Genomic_DNA"/>
</dbReference>
<reference evidence="1 2" key="1">
    <citation type="submission" date="2024-10" db="EMBL/GenBank/DDBJ databases">
        <title>Updated reference genomes for cyclostephanoid diatoms.</title>
        <authorList>
            <person name="Roberts W.R."/>
            <person name="Alverson A.J."/>
        </authorList>
    </citation>
    <scope>NUCLEOTIDE SEQUENCE [LARGE SCALE GENOMIC DNA]</scope>
    <source>
        <strain evidence="1 2">AJA276-08</strain>
    </source>
</reference>
<proteinExistence type="predicted"/>
<dbReference type="Proteomes" id="UP001530315">
    <property type="component" value="Unassembled WGS sequence"/>
</dbReference>
<evidence type="ECO:0008006" key="3">
    <source>
        <dbReference type="Google" id="ProtNLM"/>
    </source>
</evidence>
<keyword evidence="2" id="KW-1185">Reference proteome</keyword>
<dbReference type="PANTHER" id="PTHR47642:SF5">
    <property type="entry name" value="ATP-DEPENDENT DNA HELICASE"/>
    <property type="match status" value="1"/>
</dbReference>
<organism evidence="1 2">
    <name type="scientific">Stephanodiscus triporus</name>
    <dbReference type="NCBI Taxonomy" id="2934178"/>
    <lineage>
        <taxon>Eukaryota</taxon>
        <taxon>Sar</taxon>
        <taxon>Stramenopiles</taxon>
        <taxon>Ochrophyta</taxon>
        <taxon>Bacillariophyta</taxon>
        <taxon>Coscinodiscophyceae</taxon>
        <taxon>Thalassiosirophycidae</taxon>
        <taxon>Stephanodiscales</taxon>
        <taxon>Stephanodiscaceae</taxon>
        <taxon>Stephanodiscus</taxon>
    </lineage>
</organism>
<protein>
    <recommendedName>
        <fullName evidence="3">ATP-dependent DNA helicase</fullName>
    </recommendedName>
</protein>
<gene>
    <name evidence="1" type="ORF">ACHAW5_009248</name>
</gene>
<sequence>MRPPSNWTYPLVPRSAASESGCRNCGSRIIRPRKKEIGGGGDDDQNLAIECAANGGNLFLTGKAGTGKSWTSGRIRSRLVGKRLWVVAPTGVAAINVDGMTVHAWGGFVENRLNRSFICAINTPTRAIHAGIGSHYSDFDKMMDKKTRNKIRCTDVLLFDEISMCDGHFFDVLECMVAIIRCYDDELRERIKAIKRQAPVMNENMGGSYCSEQDGTNPSIMSSFMLKMRWQDPVSGGLGDLPPWGGMQIITVGDFFQLPPVPNRARGVVKGDDRQFLLENDVLYEIEYNNQVGTMGTYAFQSRSWPRSNFQTIELTKIYRQSASDDGFLELLNAMREGIKPLTPMHSLAIDAMKAPIRGNLEGIVPTQLHSKNADVVAINMSELDRLVGEPFRFKANDGVKFDGYYKKKLVKKYSLEAIAHLPQVWSSVEELSYPPIYHEKKVQLQLSKSKKEALIKGRMYMEIKELDDRIDSLDREILDLEASVKQNSMICLDNVTSWLMAAGVNEESQDCLHRLTRFDEQLRSDHKKFVSHANERFFARECRVDENLTLKEKSQVMLVYNLDIPCKLANGSRGVVEGFVETNEYMNLITAIMKIRDTNMTHVNKGDKDINAVDGGKAEKAAALISSDNLQSPDGSKCQAEIENNLDSFITTLGKDIIMELVGQVKIMNFINDELTKIERALAAKMTKLPVVKFLEGQIRVIVPEVFTKEFKGCGEAWRWQLPLTLAWAISIHKSQGMTIDLLRVNLDGCFAPGQAYVACSRGRSTDAMVVESFSEERIITSDLVKGFYSSLKDGSKFTPPTWAVVLESAKDESQIQKMMTKRFGSEKCQKCNSICVVYSVKNNGSNHGRWVVQCKAAYSNGHKYSFVPAPSLV</sequence>
<dbReference type="InterPro" id="IPR051055">
    <property type="entry name" value="PIF1_helicase"/>
</dbReference>
<comment type="caution">
    <text evidence="1">The sequence shown here is derived from an EMBL/GenBank/DDBJ whole genome shotgun (WGS) entry which is preliminary data.</text>
</comment>
<name>A0ABD3NP86_9STRA</name>
<dbReference type="AlphaFoldDB" id="A0ABD3NP86"/>
<accession>A0ABD3NP86</accession>
<evidence type="ECO:0000313" key="2">
    <source>
        <dbReference type="Proteomes" id="UP001530315"/>
    </source>
</evidence>
<evidence type="ECO:0000313" key="1">
    <source>
        <dbReference type="EMBL" id="KAL3776936.1"/>
    </source>
</evidence>
<dbReference type="PANTHER" id="PTHR47642">
    <property type="entry name" value="ATP-DEPENDENT DNA HELICASE"/>
    <property type="match status" value="1"/>
</dbReference>
<dbReference type="InterPro" id="IPR027417">
    <property type="entry name" value="P-loop_NTPase"/>
</dbReference>
<dbReference type="CDD" id="cd18809">
    <property type="entry name" value="SF1_C_RecD"/>
    <property type="match status" value="1"/>
</dbReference>
<dbReference type="SUPFAM" id="SSF52540">
    <property type="entry name" value="P-loop containing nucleoside triphosphate hydrolases"/>
    <property type="match status" value="2"/>
</dbReference>
<dbReference type="Gene3D" id="3.40.50.300">
    <property type="entry name" value="P-loop containing nucleotide triphosphate hydrolases"/>
    <property type="match status" value="1"/>
</dbReference>
<dbReference type="Pfam" id="PF13245">
    <property type="entry name" value="AAA_19"/>
    <property type="match status" value="1"/>
</dbReference>